<keyword evidence="4" id="KW-1185">Reference proteome</keyword>
<evidence type="ECO:0000259" key="2">
    <source>
        <dbReference type="SMART" id="SM00355"/>
    </source>
</evidence>
<name>A0AA39M6S0_9BILA</name>
<accession>A0AA39M6S0</accession>
<feature type="domain" description="C2H2-type" evidence="2">
    <location>
        <begin position="203"/>
        <end position="226"/>
    </location>
</feature>
<dbReference type="Proteomes" id="UP001175271">
    <property type="component" value="Unassembled WGS sequence"/>
</dbReference>
<gene>
    <name evidence="3" type="ORF">QR680_008281</name>
</gene>
<evidence type="ECO:0000256" key="1">
    <source>
        <dbReference type="SAM" id="MobiDB-lite"/>
    </source>
</evidence>
<proteinExistence type="predicted"/>
<feature type="domain" description="C2H2-type" evidence="2">
    <location>
        <begin position="340"/>
        <end position="364"/>
    </location>
</feature>
<comment type="caution">
    <text evidence="3">The sequence shown here is derived from an EMBL/GenBank/DDBJ whole genome shotgun (WGS) entry which is preliminary data.</text>
</comment>
<protein>
    <recommendedName>
        <fullName evidence="2">C2H2-type domain-containing protein</fullName>
    </recommendedName>
</protein>
<dbReference type="EMBL" id="JAUCMV010000001">
    <property type="protein sequence ID" value="KAK0423691.1"/>
    <property type="molecule type" value="Genomic_DNA"/>
</dbReference>
<evidence type="ECO:0000313" key="3">
    <source>
        <dbReference type="EMBL" id="KAK0423691.1"/>
    </source>
</evidence>
<dbReference type="InterPro" id="IPR013087">
    <property type="entry name" value="Znf_C2H2_type"/>
</dbReference>
<organism evidence="3 4">
    <name type="scientific">Steinernema hermaphroditum</name>
    <dbReference type="NCBI Taxonomy" id="289476"/>
    <lineage>
        <taxon>Eukaryota</taxon>
        <taxon>Metazoa</taxon>
        <taxon>Ecdysozoa</taxon>
        <taxon>Nematoda</taxon>
        <taxon>Chromadorea</taxon>
        <taxon>Rhabditida</taxon>
        <taxon>Tylenchina</taxon>
        <taxon>Panagrolaimomorpha</taxon>
        <taxon>Strongyloidoidea</taxon>
        <taxon>Steinernematidae</taxon>
        <taxon>Steinernema</taxon>
    </lineage>
</organism>
<feature type="domain" description="C2H2-type" evidence="2">
    <location>
        <begin position="231"/>
        <end position="256"/>
    </location>
</feature>
<evidence type="ECO:0000313" key="4">
    <source>
        <dbReference type="Proteomes" id="UP001175271"/>
    </source>
</evidence>
<dbReference type="SMART" id="SM00355">
    <property type="entry name" value="ZnF_C2H2"/>
    <property type="match status" value="4"/>
</dbReference>
<feature type="domain" description="C2H2-type" evidence="2">
    <location>
        <begin position="313"/>
        <end position="335"/>
    </location>
</feature>
<reference evidence="3" key="1">
    <citation type="submission" date="2023-06" db="EMBL/GenBank/DDBJ databases">
        <title>Genomic analysis of the entomopathogenic nematode Steinernema hermaphroditum.</title>
        <authorList>
            <person name="Schwarz E.M."/>
            <person name="Heppert J.K."/>
            <person name="Baniya A."/>
            <person name="Schwartz H.T."/>
            <person name="Tan C.-H."/>
            <person name="Antoshechkin I."/>
            <person name="Sternberg P.W."/>
            <person name="Goodrich-Blair H."/>
            <person name="Dillman A.R."/>
        </authorList>
    </citation>
    <scope>NUCLEOTIDE SEQUENCE</scope>
    <source>
        <strain evidence="3">PS9179</strain>
        <tissue evidence="3">Whole animal</tissue>
    </source>
</reference>
<feature type="region of interest" description="Disordered" evidence="1">
    <location>
        <begin position="91"/>
        <end position="117"/>
    </location>
</feature>
<sequence>MVCSTAPSLGVDSVVYNYVKRKKPQLLLEMFGKERCRELEGQDHVYDRNAFLSSLQTVPLRLKRKERVSSEGEKKRVACDVPSMRTNLLRDDQPVLARSNGDTTQEPKKKKKAVVSKTVQEESASVMPKRPNVKITSKLAVFNYFYERQQKEALQLLFDEEVREDYGKKVEAMGIWMPSLARIYAWHRYVGLKKDVKQTCEIWKCRLCKKDFKGSLKERLQHVAIHENIPCPCVVEDCDAILRNPPGITTHLIRIHVLHIIDLNSQQYHKWRKTVKEFRKDAIVFRDKYFPPESFVGFKDCKIGNVARDFEDPKCQECGAMITAVTTRRNHVAKHLNLSYKCVFDGCEVKGCPSRLPSHFYTKHSRKIGDLSEEQLFKYKRIKLDFAKVMKEAVPKYFPYKVNVTEDGLLE</sequence>
<dbReference type="AlphaFoldDB" id="A0AA39M6S0"/>